<dbReference type="Gene3D" id="3.40.50.720">
    <property type="entry name" value="NAD(P)-binding Rossmann-like Domain"/>
    <property type="match status" value="1"/>
</dbReference>
<evidence type="ECO:0000259" key="1">
    <source>
        <dbReference type="Pfam" id="PF01408"/>
    </source>
</evidence>
<sequence length="356" mass="40058">MPHRIGVAVVGLGAIGRVHVEAIKDLERSTDYVKLVGVTCLNRSLIDGFASRYGCKGYYSYDDVVRDPEVDVVTIATPHYLHAWQAMYAMEFGKHVIVEKPIATTVTAAKEMILKARRKGIKLGVIYQGRYADGVRELKKHLDGESIGKPLLVIGEMMWFRDEATYYLKDELARSWRGMWSTEGGGALINQAIHTIDLMLWFGGEVDEVVGYIDNLVHQSIDVEDVGIGLMKYRRGGYGVLTANLFTKPSTYQYRKIRVFGTKGQAELWDSELVLLKSEEGLSIERSPGYSTETIKVPGGLHRRLFEDFFMALLNDRDFPITGEEGLKSLEIVRAIYYSSTRKVHVKLPLEVDGIL</sequence>
<dbReference type="PANTHER" id="PTHR43249">
    <property type="entry name" value="UDP-N-ACETYL-2-AMINO-2-DEOXY-D-GLUCURONATE OXIDASE"/>
    <property type="match status" value="1"/>
</dbReference>
<proteinExistence type="predicted"/>
<dbReference type="Pfam" id="PF01408">
    <property type="entry name" value="GFO_IDH_MocA"/>
    <property type="match status" value="1"/>
</dbReference>
<organism evidence="3">
    <name type="scientific">Ignisphaera aggregans</name>
    <dbReference type="NCBI Taxonomy" id="334771"/>
    <lineage>
        <taxon>Archaea</taxon>
        <taxon>Thermoproteota</taxon>
        <taxon>Thermoprotei</taxon>
        <taxon>Desulfurococcales</taxon>
        <taxon>Desulfurococcaceae</taxon>
        <taxon>Ignisphaera</taxon>
    </lineage>
</organism>
<dbReference type="Gene3D" id="3.30.360.10">
    <property type="entry name" value="Dihydrodipicolinate Reductase, domain 2"/>
    <property type="match status" value="1"/>
</dbReference>
<reference evidence="3" key="1">
    <citation type="journal article" date="2020" name="mSystems">
        <title>Genome- and Community-Level Interaction Insights into Carbon Utilization and Element Cycling Functions of Hydrothermarchaeota in Hydrothermal Sediment.</title>
        <authorList>
            <person name="Zhou Z."/>
            <person name="Liu Y."/>
            <person name="Xu W."/>
            <person name="Pan J."/>
            <person name="Luo Z.H."/>
            <person name="Li M."/>
        </authorList>
    </citation>
    <scope>NUCLEOTIDE SEQUENCE [LARGE SCALE GENOMIC DNA]</scope>
    <source>
        <strain evidence="3">SpSt-618</strain>
        <strain evidence="4">SpSt-657</strain>
    </source>
</reference>
<protein>
    <submittedName>
        <fullName evidence="3">Gfo/Idh/MocA family oxidoreductase</fullName>
    </submittedName>
</protein>
<dbReference type="SUPFAM" id="SSF51735">
    <property type="entry name" value="NAD(P)-binding Rossmann-fold domains"/>
    <property type="match status" value="1"/>
</dbReference>
<dbReference type="InterPro" id="IPR052515">
    <property type="entry name" value="Gfo/Idh/MocA_Oxidoreductase"/>
</dbReference>
<dbReference type="EMBL" id="DTAI01000227">
    <property type="protein sequence ID" value="HGN37400.1"/>
    <property type="molecule type" value="Genomic_DNA"/>
</dbReference>
<dbReference type="GO" id="GO:0000166">
    <property type="term" value="F:nucleotide binding"/>
    <property type="evidence" value="ECO:0007669"/>
    <property type="project" value="InterPro"/>
</dbReference>
<comment type="caution">
    <text evidence="3">The sequence shown here is derived from an EMBL/GenBank/DDBJ whole genome shotgun (WGS) entry which is preliminary data.</text>
</comment>
<dbReference type="PRINTS" id="PR01775">
    <property type="entry name" value="GLFROXRDTASE"/>
</dbReference>
<dbReference type="AlphaFoldDB" id="A0A7J3I9F4"/>
<evidence type="ECO:0000259" key="2">
    <source>
        <dbReference type="Pfam" id="PF22725"/>
    </source>
</evidence>
<feature type="domain" description="Gfo/Idh/MocA-like oxidoreductase N-terminal" evidence="1">
    <location>
        <begin position="5"/>
        <end position="126"/>
    </location>
</feature>
<gene>
    <name evidence="3" type="ORF">ENT87_07650</name>
    <name evidence="4" type="ORF">ENU30_04915</name>
</gene>
<feature type="domain" description="GFO/IDH/MocA-like oxidoreductase" evidence="2">
    <location>
        <begin position="135"/>
        <end position="266"/>
    </location>
</feature>
<accession>A0A7J3I9F4</accession>
<evidence type="ECO:0000313" key="4">
    <source>
        <dbReference type="EMBL" id="HGQ18297.1"/>
    </source>
</evidence>
<dbReference type="PANTHER" id="PTHR43249:SF1">
    <property type="entry name" value="D-GLUCOSIDE 3-DEHYDROGENASE"/>
    <property type="match status" value="1"/>
</dbReference>
<dbReference type="InterPro" id="IPR036291">
    <property type="entry name" value="NAD(P)-bd_dom_sf"/>
</dbReference>
<dbReference type="InterPro" id="IPR008354">
    <property type="entry name" value="Glc-Fru_OxRdtase_bac"/>
</dbReference>
<name>A0A7J3I9F4_9CREN</name>
<dbReference type="SUPFAM" id="SSF55347">
    <property type="entry name" value="Glyceraldehyde-3-phosphate dehydrogenase-like, C-terminal domain"/>
    <property type="match status" value="1"/>
</dbReference>
<dbReference type="InterPro" id="IPR055170">
    <property type="entry name" value="GFO_IDH_MocA-like_dom"/>
</dbReference>
<dbReference type="InterPro" id="IPR000683">
    <property type="entry name" value="Gfo/Idh/MocA-like_OxRdtase_N"/>
</dbReference>
<dbReference type="Pfam" id="PF22725">
    <property type="entry name" value="GFO_IDH_MocA_C3"/>
    <property type="match status" value="1"/>
</dbReference>
<dbReference type="EMBL" id="DTBZ01000094">
    <property type="protein sequence ID" value="HGQ18297.1"/>
    <property type="molecule type" value="Genomic_DNA"/>
</dbReference>
<evidence type="ECO:0000313" key="3">
    <source>
        <dbReference type="EMBL" id="HGN37400.1"/>
    </source>
</evidence>